<dbReference type="Proteomes" id="UP000030645">
    <property type="component" value="Unassembled WGS sequence"/>
</dbReference>
<feature type="region of interest" description="Disordered" evidence="1">
    <location>
        <begin position="1"/>
        <end position="35"/>
    </location>
</feature>
<feature type="region of interest" description="Disordered" evidence="1">
    <location>
        <begin position="299"/>
        <end position="323"/>
    </location>
</feature>
<feature type="compositionally biased region" description="Acidic residues" evidence="1">
    <location>
        <begin position="24"/>
        <end position="35"/>
    </location>
</feature>
<sequence>MLLGHTDGLSELRSSSQNQLLADPESELDDDDTADSSEPILYSASFDELGENIIQYILRKDISSRKLYVTPSEIVYKVSRPSFIPFLGITTIEKRRPLSLVIDIIIEQGCLQSIYGIHTFRVESIAHGKAAPTDELQIQGVSDPSILRKLRRLCLMLVKVGGTAEGETGVRVGSLTEGPAILRSPVKSVKMTASPRYSPMDRRGIVPGDLLIHKLEEVNKSVKKLEFLIEKSNTPFQAAEAKSDPIHAEDAGIPHILVGNGSTSFMVTRKRRWPAGIHGEPAKGRRRARGATKLFPISPCSAIHPKNTPQAQAPFSKEGVVPI</sequence>
<evidence type="ECO:0000313" key="3">
    <source>
        <dbReference type="EMBL" id="EXB51637.1"/>
    </source>
</evidence>
<dbReference type="InterPro" id="IPR056059">
    <property type="entry name" value="DUF7642"/>
</dbReference>
<dbReference type="PANTHER" id="PTHR35410:SF2">
    <property type="entry name" value="OS02G0640200 PROTEIN"/>
    <property type="match status" value="1"/>
</dbReference>
<keyword evidence="4" id="KW-1185">Reference proteome</keyword>
<feature type="domain" description="DUF7642" evidence="2">
    <location>
        <begin position="60"/>
        <end position="151"/>
    </location>
</feature>
<dbReference type="Pfam" id="PF24649">
    <property type="entry name" value="DUF7642"/>
    <property type="match status" value="1"/>
</dbReference>
<dbReference type="EMBL" id="KE344045">
    <property type="protein sequence ID" value="EXB51637.1"/>
    <property type="molecule type" value="Genomic_DNA"/>
</dbReference>
<proteinExistence type="predicted"/>
<gene>
    <name evidence="3" type="ORF">L484_012930</name>
</gene>
<dbReference type="eggNOG" id="ENOG502QPIU">
    <property type="taxonomic scope" value="Eukaryota"/>
</dbReference>
<protein>
    <recommendedName>
        <fullName evidence="2">DUF7642 domain-containing protein</fullName>
    </recommendedName>
</protein>
<dbReference type="PANTHER" id="PTHR35410">
    <property type="entry name" value="EXPRESSED PROTEIN"/>
    <property type="match status" value="1"/>
</dbReference>
<reference evidence="4" key="1">
    <citation type="submission" date="2013-01" db="EMBL/GenBank/DDBJ databases">
        <title>Draft Genome Sequence of a Mulberry Tree, Morus notabilis C.K. Schneid.</title>
        <authorList>
            <person name="He N."/>
            <person name="Zhao S."/>
        </authorList>
    </citation>
    <scope>NUCLEOTIDE SEQUENCE</scope>
</reference>
<accession>W9QRL5</accession>
<evidence type="ECO:0000313" key="4">
    <source>
        <dbReference type="Proteomes" id="UP000030645"/>
    </source>
</evidence>
<name>W9QRL5_9ROSA</name>
<evidence type="ECO:0000259" key="2">
    <source>
        <dbReference type="Pfam" id="PF24649"/>
    </source>
</evidence>
<evidence type="ECO:0000256" key="1">
    <source>
        <dbReference type="SAM" id="MobiDB-lite"/>
    </source>
</evidence>
<organism evidence="3 4">
    <name type="scientific">Morus notabilis</name>
    <dbReference type="NCBI Taxonomy" id="981085"/>
    <lineage>
        <taxon>Eukaryota</taxon>
        <taxon>Viridiplantae</taxon>
        <taxon>Streptophyta</taxon>
        <taxon>Embryophyta</taxon>
        <taxon>Tracheophyta</taxon>
        <taxon>Spermatophyta</taxon>
        <taxon>Magnoliopsida</taxon>
        <taxon>eudicotyledons</taxon>
        <taxon>Gunneridae</taxon>
        <taxon>Pentapetalae</taxon>
        <taxon>rosids</taxon>
        <taxon>fabids</taxon>
        <taxon>Rosales</taxon>
        <taxon>Moraceae</taxon>
        <taxon>Moreae</taxon>
        <taxon>Morus</taxon>
    </lineage>
</organism>
<dbReference type="STRING" id="981085.W9QRL5"/>
<dbReference type="AlphaFoldDB" id="W9QRL5"/>